<sequence length="53" mass="6328">MLFLLERPPPVDPRWGPFRDDRATETVEREYGGKEIGSNEQEQQQQKQQQQQQ</sequence>
<evidence type="ECO:0000313" key="2">
    <source>
        <dbReference type="EMBL" id="KAK1125886.1"/>
    </source>
</evidence>
<feature type="region of interest" description="Disordered" evidence="1">
    <location>
        <begin position="1"/>
        <end position="53"/>
    </location>
</feature>
<organism evidence="2 3">
    <name type="scientific">Melipona bicolor</name>
    <dbReference type="NCBI Taxonomy" id="60889"/>
    <lineage>
        <taxon>Eukaryota</taxon>
        <taxon>Metazoa</taxon>
        <taxon>Ecdysozoa</taxon>
        <taxon>Arthropoda</taxon>
        <taxon>Hexapoda</taxon>
        <taxon>Insecta</taxon>
        <taxon>Pterygota</taxon>
        <taxon>Neoptera</taxon>
        <taxon>Endopterygota</taxon>
        <taxon>Hymenoptera</taxon>
        <taxon>Apocrita</taxon>
        <taxon>Aculeata</taxon>
        <taxon>Apoidea</taxon>
        <taxon>Anthophila</taxon>
        <taxon>Apidae</taxon>
        <taxon>Melipona</taxon>
    </lineage>
</organism>
<dbReference type="Proteomes" id="UP001177670">
    <property type="component" value="Unassembled WGS sequence"/>
</dbReference>
<feature type="compositionally biased region" description="Low complexity" evidence="1">
    <location>
        <begin position="40"/>
        <end position="53"/>
    </location>
</feature>
<proteinExistence type="predicted"/>
<evidence type="ECO:0000256" key="1">
    <source>
        <dbReference type="SAM" id="MobiDB-lite"/>
    </source>
</evidence>
<dbReference type="AlphaFoldDB" id="A0AA40FVC0"/>
<feature type="compositionally biased region" description="Basic and acidic residues" evidence="1">
    <location>
        <begin position="17"/>
        <end position="33"/>
    </location>
</feature>
<dbReference type="EMBL" id="JAHYIQ010000015">
    <property type="protein sequence ID" value="KAK1125886.1"/>
    <property type="molecule type" value="Genomic_DNA"/>
</dbReference>
<gene>
    <name evidence="2" type="ORF">K0M31_005422</name>
</gene>
<keyword evidence="3" id="KW-1185">Reference proteome</keyword>
<name>A0AA40FVC0_9HYME</name>
<evidence type="ECO:0000313" key="3">
    <source>
        <dbReference type="Proteomes" id="UP001177670"/>
    </source>
</evidence>
<protein>
    <submittedName>
        <fullName evidence="2">Uncharacterized protein</fullName>
    </submittedName>
</protein>
<reference evidence="2" key="1">
    <citation type="submission" date="2021-10" db="EMBL/GenBank/DDBJ databases">
        <title>Melipona bicolor Genome sequencing and assembly.</title>
        <authorList>
            <person name="Araujo N.S."/>
            <person name="Arias M.C."/>
        </authorList>
    </citation>
    <scope>NUCLEOTIDE SEQUENCE</scope>
    <source>
        <strain evidence="2">USP_2M_L1-L4_2017</strain>
        <tissue evidence="2">Whole body</tissue>
    </source>
</reference>
<accession>A0AA40FVC0</accession>
<comment type="caution">
    <text evidence="2">The sequence shown here is derived from an EMBL/GenBank/DDBJ whole genome shotgun (WGS) entry which is preliminary data.</text>
</comment>